<evidence type="ECO:0000256" key="1">
    <source>
        <dbReference type="SAM" id="MobiDB-lite"/>
    </source>
</evidence>
<feature type="compositionally biased region" description="Basic and acidic residues" evidence="1">
    <location>
        <begin position="67"/>
        <end position="102"/>
    </location>
</feature>
<evidence type="ECO:0000313" key="2">
    <source>
        <dbReference type="EMBL" id="OEL35262.1"/>
    </source>
</evidence>
<name>A0A1E5WD02_9POAL</name>
<dbReference type="AlphaFoldDB" id="A0A1E5WD02"/>
<feature type="non-terminal residue" evidence="2">
    <location>
        <position position="1"/>
    </location>
</feature>
<keyword evidence="3" id="KW-1185">Reference proteome</keyword>
<proteinExistence type="predicted"/>
<accession>A0A1E5WD02</accession>
<protein>
    <submittedName>
        <fullName evidence="2">Uncharacterized protein</fullName>
    </submittedName>
</protein>
<evidence type="ECO:0000313" key="3">
    <source>
        <dbReference type="Proteomes" id="UP000095767"/>
    </source>
</evidence>
<dbReference type="EMBL" id="LWDX02012725">
    <property type="protein sequence ID" value="OEL35262.1"/>
    <property type="molecule type" value="Genomic_DNA"/>
</dbReference>
<reference evidence="2 3" key="1">
    <citation type="submission" date="2016-09" db="EMBL/GenBank/DDBJ databases">
        <title>The draft genome of Dichanthelium oligosanthes: A C3 panicoid grass species.</title>
        <authorList>
            <person name="Studer A.J."/>
            <person name="Schnable J.C."/>
            <person name="Brutnell T.P."/>
        </authorList>
    </citation>
    <scope>NUCLEOTIDE SEQUENCE [LARGE SCALE GENOMIC DNA]</scope>
    <source>
        <strain evidence="3">cv. Kellogg 1175</strain>
        <tissue evidence="2">Leaf</tissue>
    </source>
</reference>
<gene>
    <name evidence="2" type="ORF">BAE44_0003720</name>
</gene>
<comment type="caution">
    <text evidence="2">The sequence shown here is derived from an EMBL/GenBank/DDBJ whole genome shotgun (WGS) entry which is preliminary data.</text>
</comment>
<feature type="region of interest" description="Disordered" evidence="1">
    <location>
        <begin position="38"/>
        <end position="102"/>
    </location>
</feature>
<dbReference type="Proteomes" id="UP000095767">
    <property type="component" value="Unassembled WGS sequence"/>
</dbReference>
<organism evidence="2 3">
    <name type="scientific">Dichanthelium oligosanthes</name>
    <dbReference type="NCBI Taxonomy" id="888268"/>
    <lineage>
        <taxon>Eukaryota</taxon>
        <taxon>Viridiplantae</taxon>
        <taxon>Streptophyta</taxon>
        <taxon>Embryophyta</taxon>
        <taxon>Tracheophyta</taxon>
        <taxon>Spermatophyta</taxon>
        <taxon>Magnoliopsida</taxon>
        <taxon>Liliopsida</taxon>
        <taxon>Poales</taxon>
        <taxon>Poaceae</taxon>
        <taxon>PACMAD clade</taxon>
        <taxon>Panicoideae</taxon>
        <taxon>Panicodae</taxon>
        <taxon>Paniceae</taxon>
        <taxon>Dichantheliinae</taxon>
        <taxon>Dichanthelium</taxon>
    </lineage>
</organism>
<sequence>LAPLPARGAAAPPRPHLPLLVAALRRWCAPLVARLHRRGQEGDGRAWRAGAPPAGGAGAGLAALRGQAERWRPGRKREPAAAREEERAGGGAGGRERAGGGR</sequence>